<gene>
    <name evidence="2" type="ORF">EMCG_06674</name>
</gene>
<comment type="caution">
    <text evidence="2">The sequence shown here is derived from an EMBL/GenBank/DDBJ whole genome shotgun (WGS) entry which is preliminary data.</text>
</comment>
<reference evidence="3" key="1">
    <citation type="journal article" date="2015" name="PLoS Genet.">
        <title>The dynamic genome and transcriptome of the human fungal pathogen Blastomyces and close relative Emmonsia.</title>
        <authorList>
            <person name="Munoz J.F."/>
            <person name="Gauthier G.M."/>
            <person name="Desjardins C.A."/>
            <person name="Gallo J.E."/>
            <person name="Holder J."/>
            <person name="Sullivan T.D."/>
            <person name="Marty A.J."/>
            <person name="Carmen J.C."/>
            <person name="Chen Z."/>
            <person name="Ding L."/>
            <person name="Gujja S."/>
            <person name="Magrini V."/>
            <person name="Misas E."/>
            <person name="Mitreva M."/>
            <person name="Priest M."/>
            <person name="Saif S."/>
            <person name="Whiston E.A."/>
            <person name="Young S."/>
            <person name="Zeng Q."/>
            <person name="Goldman W.E."/>
            <person name="Mardis E.R."/>
            <person name="Taylor J.W."/>
            <person name="McEwen J.G."/>
            <person name="Clay O.K."/>
            <person name="Klein B.S."/>
            <person name="Cuomo C.A."/>
        </authorList>
    </citation>
    <scope>NUCLEOTIDE SEQUENCE [LARGE SCALE GENOMIC DNA]</scope>
    <source>
        <strain evidence="3">UAMH 3008</strain>
    </source>
</reference>
<feature type="chain" id="PRO_5002546143" evidence="1">
    <location>
        <begin position="25"/>
        <end position="154"/>
    </location>
</feature>
<feature type="signal peptide" evidence="1">
    <location>
        <begin position="1"/>
        <end position="24"/>
    </location>
</feature>
<evidence type="ECO:0000256" key="1">
    <source>
        <dbReference type="SAM" id="SignalP"/>
    </source>
</evidence>
<evidence type="ECO:0000313" key="3">
    <source>
        <dbReference type="Proteomes" id="UP000034164"/>
    </source>
</evidence>
<organism evidence="2 3">
    <name type="scientific">[Emmonsia] crescens</name>
    <dbReference type="NCBI Taxonomy" id="73230"/>
    <lineage>
        <taxon>Eukaryota</taxon>
        <taxon>Fungi</taxon>
        <taxon>Dikarya</taxon>
        <taxon>Ascomycota</taxon>
        <taxon>Pezizomycotina</taxon>
        <taxon>Eurotiomycetes</taxon>
        <taxon>Eurotiomycetidae</taxon>
        <taxon>Onygenales</taxon>
        <taxon>Ajellomycetaceae</taxon>
        <taxon>Emergomyces</taxon>
    </lineage>
</organism>
<dbReference type="EMBL" id="LCZI01000217">
    <property type="protein sequence ID" value="KKZ67614.1"/>
    <property type="molecule type" value="Genomic_DNA"/>
</dbReference>
<evidence type="ECO:0000313" key="2">
    <source>
        <dbReference type="EMBL" id="KKZ67614.1"/>
    </source>
</evidence>
<accession>A0A0G2J6G6</accession>
<proteinExistence type="predicted"/>
<dbReference type="Proteomes" id="UP000034164">
    <property type="component" value="Unassembled WGS sequence"/>
</dbReference>
<keyword evidence="1" id="KW-0732">Signal</keyword>
<dbReference type="VEuPathDB" id="FungiDB:EMCG_06674"/>
<protein>
    <submittedName>
        <fullName evidence="2">Uncharacterized protein</fullName>
    </submittedName>
</protein>
<name>A0A0G2J6G6_9EURO</name>
<dbReference type="AlphaFoldDB" id="A0A0G2J6G6"/>
<sequence length="154" mass="17247">MNSVKCTFVIGNFWLLPHLLFVCSLEQQSCPSNGYFVFPAANRVWSSHRGPVAGLSGFLSVSEFVAIPTQERIQRSHVVYTRIPEEWVFKLVLDSFNGIFDMTPMQNIPIVTHPVDPPRDKPCPLLLATAITTTAEFPFELLGPSRLVRDSANN</sequence>